<comment type="function">
    <text evidence="1">Essential for the control of the cell cycle at the G2/M (mitosis) transition.</text>
</comment>
<evidence type="ECO:0000256" key="2">
    <source>
        <dbReference type="ARBA" id="ARBA00006955"/>
    </source>
</evidence>
<dbReference type="InterPro" id="IPR006671">
    <property type="entry name" value="Cyclin_N"/>
</dbReference>
<feature type="domain" description="Cyclin-like" evidence="11">
    <location>
        <begin position="212"/>
        <end position="296"/>
    </location>
</feature>
<dbReference type="RefSeq" id="XP_015875920.1">
    <property type="nucleotide sequence ID" value="XM_016020434.2"/>
</dbReference>
<gene>
    <name evidence="13" type="primary">LOC107404651</name>
    <name evidence="14" type="synonym">LOC107412624</name>
</gene>
<dbReference type="SMART" id="SM01332">
    <property type="entry name" value="Cyclin_C"/>
    <property type="match status" value="1"/>
</dbReference>
<dbReference type="GO" id="GO:0016538">
    <property type="term" value="F:cyclin-dependent protein serine/threonine kinase regulator activity"/>
    <property type="evidence" value="ECO:0007669"/>
    <property type="project" value="InterPro"/>
</dbReference>
<comment type="similarity">
    <text evidence="2">Belongs to the cyclin family. Cyclin AB subfamily.</text>
</comment>
<dbReference type="PANTHER" id="PTHR10177">
    <property type="entry name" value="CYCLINS"/>
    <property type="match status" value="1"/>
</dbReference>
<keyword evidence="6 9" id="KW-0195">Cyclin</keyword>
<dbReference type="AlphaFoldDB" id="A0A6P3YTW9"/>
<dbReference type="Pfam" id="PF02984">
    <property type="entry name" value="Cyclin_C"/>
    <property type="match status" value="1"/>
</dbReference>
<evidence type="ECO:0000256" key="6">
    <source>
        <dbReference type="ARBA" id="ARBA00023127"/>
    </source>
</evidence>
<evidence type="ECO:0000256" key="3">
    <source>
        <dbReference type="ARBA" id="ARBA00011177"/>
    </source>
</evidence>
<dbReference type="GO" id="GO:0010332">
    <property type="term" value="P:response to gamma radiation"/>
    <property type="evidence" value="ECO:0007669"/>
    <property type="project" value="UniProtKB-ARBA"/>
</dbReference>
<evidence type="ECO:0000256" key="9">
    <source>
        <dbReference type="RuleBase" id="RU000383"/>
    </source>
</evidence>
<dbReference type="InterPro" id="IPR036915">
    <property type="entry name" value="Cyclin-like_sf"/>
</dbReference>
<dbReference type="GO" id="GO:0044772">
    <property type="term" value="P:mitotic cell cycle phase transition"/>
    <property type="evidence" value="ECO:0007669"/>
    <property type="project" value="InterPro"/>
</dbReference>
<accession>A0A6P3YTW9</accession>
<evidence type="ECO:0000259" key="11">
    <source>
        <dbReference type="SMART" id="SM00385"/>
    </source>
</evidence>
<keyword evidence="4" id="KW-0132">Cell division</keyword>
<evidence type="ECO:0000256" key="10">
    <source>
        <dbReference type="SAM" id="MobiDB-lite"/>
    </source>
</evidence>
<evidence type="ECO:0000313" key="13">
    <source>
        <dbReference type="RefSeq" id="XP_015867118.1"/>
    </source>
</evidence>
<dbReference type="PIRSF" id="PIRSF001771">
    <property type="entry name" value="Cyclin_A_B_D_E"/>
    <property type="match status" value="1"/>
</dbReference>
<evidence type="ECO:0000259" key="12">
    <source>
        <dbReference type="SMART" id="SM01332"/>
    </source>
</evidence>
<feature type="region of interest" description="Disordered" evidence="10">
    <location>
        <begin position="1"/>
        <end position="20"/>
    </location>
</feature>
<dbReference type="InterPro" id="IPR046965">
    <property type="entry name" value="Cyclin_A/B-like"/>
</dbReference>
<protein>
    <recommendedName>
        <fullName evidence="8">B-like cyclin</fullName>
    </recommendedName>
</protein>
<feature type="domain" description="Cyclin C-terminal" evidence="12">
    <location>
        <begin position="305"/>
        <end position="424"/>
    </location>
</feature>
<dbReference type="Gene3D" id="1.10.472.10">
    <property type="entry name" value="Cyclin-like"/>
    <property type="match status" value="2"/>
</dbReference>
<dbReference type="Pfam" id="PF00134">
    <property type="entry name" value="Cyclin_N"/>
    <property type="match status" value="1"/>
</dbReference>
<dbReference type="SUPFAM" id="SSF47954">
    <property type="entry name" value="Cyclin-like"/>
    <property type="match status" value="2"/>
</dbReference>
<evidence type="ECO:0000256" key="4">
    <source>
        <dbReference type="ARBA" id="ARBA00022618"/>
    </source>
</evidence>
<evidence type="ECO:0000256" key="5">
    <source>
        <dbReference type="ARBA" id="ARBA00022776"/>
    </source>
</evidence>
<evidence type="ECO:0000313" key="14">
    <source>
        <dbReference type="RefSeq" id="XP_015875920.1"/>
    </source>
</evidence>
<keyword evidence="5" id="KW-0498">Mitosis</keyword>
<keyword evidence="7" id="KW-0131">Cell cycle</keyword>
<name>A0A6P3YTW9_ZIZJJ</name>
<dbReference type="InterPro" id="IPR004367">
    <property type="entry name" value="Cyclin_C-dom"/>
</dbReference>
<dbReference type="SMART" id="SM00385">
    <property type="entry name" value="CYCLIN"/>
    <property type="match status" value="2"/>
</dbReference>
<dbReference type="InterPro" id="IPR039361">
    <property type="entry name" value="Cyclin"/>
</dbReference>
<dbReference type="InterPro" id="IPR048258">
    <property type="entry name" value="Cyclins_cyclin-box"/>
</dbReference>
<sequence length="434" mass="49157">MDARVVVPQQDRGGKLKNEAAQQRNRRVLGDIGNVEAVQVVEGKPHAPISRPITRRYHAQLLAKAKAASENNENLVAQGFEDKVAVNKKFPAKAQKKAVGKRIPEDVVVISDDNEVENAKTTNPRERSSRREVKTLTSILTARSKAASELSIKPKGLIVDVDAADVDDELAVVEYLDDLYKFYKLTEDESRVHDYMGSQKDVNSKMRSILIDWLMDVHKRFELMPETIYLTVNIIDRYLSMKNISRKELQLVGISSMIIACKYEEVWVPQVNDFICLSDYAYTGNQILVMEKEILQKLEWYLTVPTPYVFLVRYIKASVSPDQEMENLVFFLAELGIMQYPTVILYSPSMLAAAAVYAARCTLNKIPFWSETLKHHTGYSEEQLRDCSKLLVQFHLNAAGSNLQAVYRKFSRPDRGAVAYLTPAKNLLAQCSSN</sequence>
<comment type="subunit">
    <text evidence="3">Interacts with the CDC2 protein kinase to form a serine/threonine kinase holoenzyme complex also known as maturation promoting factor (MPF). The cyclin subunit imparts substrate specificity to the complex.</text>
</comment>
<reference evidence="13 14" key="1">
    <citation type="submission" date="2022-04" db="UniProtKB">
        <authorList>
            <consortium name="RefSeq"/>
        </authorList>
    </citation>
    <scope>IDENTIFICATION</scope>
    <source>
        <tissue evidence="13 14">In vitro plantlets</tissue>
    </source>
</reference>
<evidence type="ECO:0000256" key="8">
    <source>
        <dbReference type="ARBA" id="ARBA00032263"/>
    </source>
</evidence>
<organism evidence="13">
    <name type="scientific">Ziziphus jujuba</name>
    <name type="common">Chinese jujube</name>
    <name type="synonym">Ziziphus sativa</name>
    <dbReference type="NCBI Taxonomy" id="326968"/>
    <lineage>
        <taxon>Eukaryota</taxon>
        <taxon>Viridiplantae</taxon>
        <taxon>Streptophyta</taxon>
        <taxon>Embryophyta</taxon>
        <taxon>Tracheophyta</taxon>
        <taxon>Spermatophyta</taxon>
        <taxon>Magnoliopsida</taxon>
        <taxon>eudicotyledons</taxon>
        <taxon>Gunneridae</taxon>
        <taxon>Pentapetalae</taxon>
        <taxon>rosids</taxon>
        <taxon>fabids</taxon>
        <taxon>Rosales</taxon>
        <taxon>Rhamnaceae</taxon>
        <taxon>Paliureae</taxon>
        <taxon>Ziziphus</taxon>
    </lineage>
</organism>
<dbReference type="PROSITE" id="PS00292">
    <property type="entry name" value="CYCLINS"/>
    <property type="match status" value="1"/>
</dbReference>
<proteinExistence type="inferred from homology"/>
<dbReference type="GO" id="GO:0051301">
    <property type="term" value="P:cell division"/>
    <property type="evidence" value="ECO:0007669"/>
    <property type="project" value="UniProtKB-KW"/>
</dbReference>
<feature type="domain" description="Cyclin-like" evidence="11">
    <location>
        <begin position="309"/>
        <end position="393"/>
    </location>
</feature>
<evidence type="ECO:0000256" key="7">
    <source>
        <dbReference type="ARBA" id="ARBA00023306"/>
    </source>
</evidence>
<dbReference type="FunFam" id="1.10.472.10:FF:000032">
    <property type="entry name" value="G2/mitotic-specific cyclin-1"/>
    <property type="match status" value="1"/>
</dbReference>
<dbReference type="RefSeq" id="XP_015867118.1">
    <property type="nucleotide sequence ID" value="XM_016011632.2"/>
</dbReference>
<evidence type="ECO:0000256" key="1">
    <source>
        <dbReference type="ARBA" id="ARBA00003222"/>
    </source>
</evidence>
<dbReference type="InterPro" id="IPR013763">
    <property type="entry name" value="Cyclin-like_dom"/>
</dbReference>